<dbReference type="NCBIfam" id="NF010000">
    <property type="entry name" value="PRK13473.1"/>
    <property type="match status" value="1"/>
</dbReference>
<dbReference type="RefSeq" id="WP_344107605.1">
    <property type="nucleotide sequence ID" value="NZ_BAAANE010000001.1"/>
</dbReference>
<dbReference type="Gene3D" id="3.40.605.10">
    <property type="entry name" value="Aldehyde Dehydrogenase, Chain A, domain 1"/>
    <property type="match status" value="1"/>
</dbReference>
<dbReference type="InterPro" id="IPR016161">
    <property type="entry name" value="Ald_DH/histidinol_DH"/>
</dbReference>
<name>A0ABN2EYU9_9ACTN</name>
<evidence type="ECO:0000256" key="2">
    <source>
        <dbReference type="PROSITE-ProRule" id="PRU10007"/>
    </source>
</evidence>
<keyword evidence="6" id="KW-1185">Reference proteome</keyword>
<organism evidence="5 6">
    <name type="scientific">Kribbella alba</name>
    <dbReference type="NCBI Taxonomy" id="190197"/>
    <lineage>
        <taxon>Bacteria</taxon>
        <taxon>Bacillati</taxon>
        <taxon>Actinomycetota</taxon>
        <taxon>Actinomycetes</taxon>
        <taxon>Propionibacteriales</taxon>
        <taxon>Kribbellaceae</taxon>
        <taxon>Kribbella</taxon>
    </lineage>
</organism>
<dbReference type="Proteomes" id="UP001501319">
    <property type="component" value="Unassembled WGS sequence"/>
</dbReference>
<reference evidence="5 6" key="1">
    <citation type="journal article" date="2019" name="Int. J. Syst. Evol. Microbiol.">
        <title>The Global Catalogue of Microorganisms (GCM) 10K type strain sequencing project: providing services to taxonomists for standard genome sequencing and annotation.</title>
        <authorList>
            <consortium name="The Broad Institute Genomics Platform"/>
            <consortium name="The Broad Institute Genome Sequencing Center for Infectious Disease"/>
            <person name="Wu L."/>
            <person name="Ma J."/>
        </authorList>
    </citation>
    <scope>NUCLEOTIDE SEQUENCE [LARGE SCALE GENOMIC DNA]</scope>
    <source>
        <strain evidence="5 6">JCM 14306</strain>
    </source>
</reference>
<evidence type="ECO:0000313" key="5">
    <source>
        <dbReference type="EMBL" id="GAA1619233.1"/>
    </source>
</evidence>
<sequence length="478" mass="51102">MADLQTLTNLVDGKAAGALSGATYDVVNPATGEVYAQAPRSGPEDVDQAMRAAATAFESWRDTTPAERQRMLLKIADALETRADEFTKIESDNTGKPLALTAAEELPPCVDQLRFFAGAARLLEGRSAGEYLAGHTSFVRREPIGVVGQVTPWNYPLMMAIWKIAPALAAGNTVVLKPSDTTPASTALLAELCNEFLPPGVFNVVCGDRDTGRALVEHEIPQLVAITGSVRAGMEVATSAARGLKRTHLELGGKAPVVVFDDANLEAAAEAIAGAGYFNAGQDCTAATRVLAGPRIHDDFVAALTEQAKGTKTGQPDDEDVAYGALNNADQLRRVSGFVDRLPDHAALQTGGSAVGDRGFFYAPTVVSGLQQTDEAIQDEIFGPVITVQRFTDEDEALRWANGVEYGLASSVFTRDHGRALRMARRLDFGCVWINTHIPIVAEMPHGGFKHSGHGKDLSVYGLEDYTRIKHVMSNIEV</sequence>
<dbReference type="EMBL" id="BAAANE010000001">
    <property type="protein sequence ID" value="GAA1619233.1"/>
    <property type="molecule type" value="Genomic_DNA"/>
</dbReference>
<dbReference type="PROSITE" id="PS00687">
    <property type="entry name" value="ALDEHYDE_DEHYDR_GLU"/>
    <property type="match status" value="1"/>
</dbReference>
<evidence type="ECO:0000259" key="4">
    <source>
        <dbReference type="Pfam" id="PF00171"/>
    </source>
</evidence>
<dbReference type="InterPro" id="IPR015657">
    <property type="entry name" value="Aminobutyraldehyde_DH"/>
</dbReference>
<dbReference type="PANTHER" id="PTHR11699">
    <property type="entry name" value="ALDEHYDE DEHYDROGENASE-RELATED"/>
    <property type="match status" value="1"/>
</dbReference>
<dbReference type="InterPro" id="IPR016160">
    <property type="entry name" value="Ald_DH_CS_CYS"/>
</dbReference>
<dbReference type="SUPFAM" id="SSF53720">
    <property type="entry name" value="ALDH-like"/>
    <property type="match status" value="1"/>
</dbReference>
<proteinExistence type="inferred from homology"/>
<dbReference type="Pfam" id="PF00171">
    <property type="entry name" value="Aldedh"/>
    <property type="match status" value="1"/>
</dbReference>
<gene>
    <name evidence="5" type="ORF">GCM10009744_02360</name>
</gene>
<feature type="active site" evidence="2">
    <location>
        <position position="250"/>
    </location>
</feature>
<comment type="similarity">
    <text evidence="3">Belongs to the aldehyde dehydrogenase family.</text>
</comment>
<dbReference type="InterPro" id="IPR016163">
    <property type="entry name" value="Ald_DH_C"/>
</dbReference>
<evidence type="ECO:0000256" key="3">
    <source>
        <dbReference type="RuleBase" id="RU003345"/>
    </source>
</evidence>
<dbReference type="Gene3D" id="3.40.309.10">
    <property type="entry name" value="Aldehyde Dehydrogenase, Chain A, domain 2"/>
    <property type="match status" value="1"/>
</dbReference>
<dbReference type="CDD" id="cd07092">
    <property type="entry name" value="ALDH_ABALDH-YdcW"/>
    <property type="match status" value="1"/>
</dbReference>
<accession>A0ABN2EYU9</accession>
<dbReference type="PROSITE" id="PS00070">
    <property type="entry name" value="ALDEHYDE_DEHYDR_CYS"/>
    <property type="match status" value="1"/>
</dbReference>
<protein>
    <submittedName>
        <fullName evidence="5">Gamma-aminobutyraldehyde dehydrogenase</fullName>
    </submittedName>
</protein>
<keyword evidence="1 3" id="KW-0560">Oxidoreductase</keyword>
<dbReference type="InterPro" id="IPR029510">
    <property type="entry name" value="Ald_DH_CS_GLU"/>
</dbReference>
<comment type="caution">
    <text evidence="5">The sequence shown here is derived from an EMBL/GenBank/DDBJ whole genome shotgun (WGS) entry which is preliminary data.</text>
</comment>
<dbReference type="InterPro" id="IPR015590">
    <property type="entry name" value="Aldehyde_DH_dom"/>
</dbReference>
<evidence type="ECO:0000313" key="6">
    <source>
        <dbReference type="Proteomes" id="UP001501319"/>
    </source>
</evidence>
<dbReference type="InterPro" id="IPR016162">
    <property type="entry name" value="Ald_DH_N"/>
</dbReference>
<feature type="domain" description="Aldehyde dehydrogenase" evidence="4">
    <location>
        <begin position="22"/>
        <end position="472"/>
    </location>
</feature>
<evidence type="ECO:0000256" key="1">
    <source>
        <dbReference type="ARBA" id="ARBA00023002"/>
    </source>
</evidence>